<dbReference type="Proteomes" id="UP000095247">
    <property type="component" value="Unassembled WGS sequence"/>
</dbReference>
<sequence length="121" mass="13799">MNNKIIADDNALQLIKELQEENGNIIFHISCGCCDGTMLLCAEEKDFKVGENDILLGNIRDVKIYTHKNNYNNFENHTIYIKTLSGNGSEFSLEYGSGKKFVLESEINNKNYVNYINRTPL</sequence>
<name>A0A1E5NB83_9SPIR</name>
<dbReference type="AlphaFoldDB" id="A0A1E5NB83"/>
<proteinExistence type="predicted"/>
<dbReference type="RefSeq" id="WP_069726758.1">
    <property type="nucleotide sequence ID" value="NZ_MDCO01000012.1"/>
</dbReference>
<protein>
    <recommendedName>
        <fullName evidence="3">DUF779 domain-containing protein</fullName>
    </recommendedName>
</protein>
<gene>
    <name evidence="1" type="ORF">BFL38_01310</name>
</gene>
<dbReference type="Pfam" id="PF05610">
    <property type="entry name" value="DUF779"/>
    <property type="match status" value="1"/>
</dbReference>
<comment type="caution">
    <text evidence="1">The sequence shown here is derived from an EMBL/GenBank/DDBJ whole genome shotgun (WGS) entry which is preliminary data.</text>
</comment>
<accession>A0A1E5NB83</accession>
<evidence type="ECO:0008006" key="3">
    <source>
        <dbReference type="Google" id="ProtNLM"/>
    </source>
</evidence>
<evidence type="ECO:0000313" key="1">
    <source>
        <dbReference type="EMBL" id="OEJ13412.1"/>
    </source>
</evidence>
<dbReference type="InterPro" id="IPR008497">
    <property type="entry name" value="DUF779"/>
</dbReference>
<dbReference type="PROSITE" id="PS51257">
    <property type="entry name" value="PROKAR_LIPOPROTEIN"/>
    <property type="match status" value="1"/>
</dbReference>
<reference evidence="1 2" key="1">
    <citation type="submission" date="2016-08" db="EMBL/GenBank/DDBJ databases">
        <title>Characterization and recognition of Brachyspira hampsonii sp. nov., a novel intestinal spirochete that is pathogenic to pigs.</title>
        <authorList>
            <person name="Mirajkar N."/>
            <person name="La T."/>
            <person name="Phillips N."/>
            <person name="Hampson D."/>
            <person name="Gebhart C."/>
        </authorList>
    </citation>
    <scope>NUCLEOTIDE SEQUENCE [LARGE SCALE GENOMIC DNA]</scope>
    <source>
        <strain evidence="1 2">P280/1</strain>
    </source>
</reference>
<dbReference type="EMBL" id="MDCO01000012">
    <property type="protein sequence ID" value="OEJ13412.1"/>
    <property type="molecule type" value="Genomic_DNA"/>
</dbReference>
<organism evidence="1 2">
    <name type="scientific">Brachyspira hampsonii</name>
    <dbReference type="NCBI Taxonomy" id="1287055"/>
    <lineage>
        <taxon>Bacteria</taxon>
        <taxon>Pseudomonadati</taxon>
        <taxon>Spirochaetota</taxon>
        <taxon>Spirochaetia</taxon>
        <taxon>Brachyspirales</taxon>
        <taxon>Brachyspiraceae</taxon>
        <taxon>Brachyspira</taxon>
    </lineage>
</organism>
<evidence type="ECO:0000313" key="2">
    <source>
        <dbReference type="Proteomes" id="UP000095247"/>
    </source>
</evidence>